<dbReference type="PANTHER" id="PTHR21569">
    <property type="entry name" value="RIBOSOMAL PROTEIN S9"/>
    <property type="match status" value="1"/>
</dbReference>
<dbReference type="Proteomes" id="UP000663720">
    <property type="component" value="Chromosome"/>
</dbReference>
<dbReference type="HAMAP" id="MF_00532_B">
    <property type="entry name" value="Ribosomal_uS9_B"/>
    <property type="match status" value="1"/>
</dbReference>
<evidence type="ECO:0000313" key="9">
    <source>
        <dbReference type="Proteomes" id="UP000663720"/>
    </source>
</evidence>
<dbReference type="SUPFAM" id="SSF54211">
    <property type="entry name" value="Ribosomal protein S5 domain 2-like"/>
    <property type="match status" value="1"/>
</dbReference>
<dbReference type="GO" id="GO:0003723">
    <property type="term" value="F:RNA binding"/>
    <property type="evidence" value="ECO:0007669"/>
    <property type="project" value="TreeGrafter"/>
</dbReference>
<dbReference type="InterPro" id="IPR023035">
    <property type="entry name" value="Ribosomal_uS9_bac/plastid"/>
</dbReference>
<evidence type="ECO:0000256" key="3">
    <source>
        <dbReference type="ARBA" id="ARBA00023274"/>
    </source>
</evidence>
<accession>A0A975GIS7</accession>
<dbReference type="FunFam" id="3.30.230.10:FF:000001">
    <property type="entry name" value="30S ribosomal protein S9"/>
    <property type="match status" value="1"/>
</dbReference>
<evidence type="ECO:0000313" key="8">
    <source>
        <dbReference type="EMBL" id="QTA82872.1"/>
    </source>
</evidence>
<dbReference type="EMBL" id="CP061799">
    <property type="protein sequence ID" value="QTA82872.1"/>
    <property type="molecule type" value="Genomic_DNA"/>
</dbReference>
<dbReference type="PROSITE" id="PS00360">
    <property type="entry name" value="RIBOSOMAL_S9"/>
    <property type="match status" value="1"/>
</dbReference>
<evidence type="ECO:0000256" key="5">
    <source>
        <dbReference type="HAMAP-Rule" id="MF_00532"/>
    </source>
</evidence>
<name>A0A975GIS7_9BACT</name>
<dbReference type="PANTHER" id="PTHR21569:SF1">
    <property type="entry name" value="SMALL RIBOSOMAL SUBUNIT PROTEIN US9M"/>
    <property type="match status" value="1"/>
</dbReference>
<comment type="similarity">
    <text evidence="1 5 6">Belongs to the universal ribosomal protein uS9 family.</text>
</comment>
<evidence type="ECO:0000256" key="1">
    <source>
        <dbReference type="ARBA" id="ARBA00005251"/>
    </source>
</evidence>
<gene>
    <name evidence="5 8" type="primary">rpsI</name>
    <name evidence="8" type="ORF">dnl_52580</name>
</gene>
<dbReference type="GO" id="GO:0006412">
    <property type="term" value="P:translation"/>
    <property type="evidence" value="ECO:0007669"/>
    <property type="project" value="UniProtKB-UniRule"/>
</dbReference>
<sequence length="131" mass="14805">MDKANEYYATGRRKNAIARTWLKPGKGEIIVNNRTMDDYFPLESSKLFLLQPFTITNNVGSYDVKVMVKGGGISGQVGAIRHGITRALIEADPDLRSVLKKAGFVKRDPRVKERKKYGQKGARARFQFSKR</sequence>
<dbReference type="RefSeq" id="WP_207688747.1">
    <property type="nucleotide sequence ID" value="NZ_CP061799.1"/>
</dbReference>
<dbReference type="InterPro" id="IPR020574">
    <property type="entry name" value="Ribosomal_uS9_CS"/>
</dbReference>
<keyword evidence="9" id="KW-1185">Reference proteome</keyword>
<protein>
    <recommendedName>
        <fullName evidence="4 5">Small ribosomal subunit protein uS9</fullName>
    </recommendedName>
</protein>
<evidence type="ECO:0000256" key="4">
    <source>
        <dbReference type="ARBA" id="ARBA00035259"/>
    </source>
</evidence>
<dbReference type="GO" id="GO:0022627">
    <property type="term" value="C:cytosolic small ribosomal subunit"/>
    <property type="evidence" value="ECO:0007669"/>
    <property type="project" value="TreeGrafter"/>
</dbReference>
<dbReference type="AlphaFoldDB" id="A0A975GIS7"/>
<dbReference type="InterPro" id="IPR000754">
    <property type="entry name" value="Ribosomal_uS9"/>
</dbReference>
<evidence type="ECO:0000256" key="7">
    <source>
        <dbReference type="SAM" id="MobiDB-lite"/>
    </source>
</evidence>
<dbReference type="Pfam" id="PF00380">
    <property type="entry name" value="Ribosomal_S9"/>
    <property type="match status" value="1"/>
</dbReference>
<dbReference type="InterPro" id="IPR014721">
    <property type="entry name" value="Ribsml_uS5_D2-typ_fold_subgr"/>
</dbReference>
<evidence type="ECO:0000256" key="2">
    <source>
        <dbReference type="ARBA" id="ARBA00022980"/>
    </source>
</evidence>
<dbReference type="NCBIfam" id="NF001099">
    <property type="entry name" value="PRK00132.1"/>
    <property type="match status" value="1"/>
</dbReference>
<organism evidence="8 9">
    <name type="scientific">Desulfonema limicola</name>
    <dbReference type="NCBI Taxonomy" id="45656"/>
    <lineage>
        <taxon>Bacteria</taxon>
        <taxon>Pseudomonadati</taxon>
        <taxon>Thermodesulfobacteriota</taxon>
        <taxon>Desulfobacteria</taxon>
        <taxon>Desulfobacterales</taxon>
        <taxon>Desulfococcaceae</taxon>
        <taxon>Desulfonema</taxon>
    </lineage>
</organism>
<dbReference type="InterPro" id="IPR020568">
    <property type="entry name" value="Ribosomal_Su5_D2-typ_SF"/>
</dbReference>
<dbReference type="KEGG" id="dli:dnl_52580"/>
<evidence type="ECO:0000256" key="6">
    <source>
        <dbReference type="RuleBase" id="RU003815"/>
    </source>
</evidence>
<dbReference type="GO" id="GO:0003735">
    <property type="term" value="F:structural constituent of ribosome"/>
    <property type="evidence" value="ECO:0007669"/>
    <property type="project" value="InterPro"/>
</dbReference>
<keyword evidence="2 5" id="KW-0689">Ribosomal protein</keyword>
<reference evidence="8" key="1">
    <citation type="journal article" date="2021" name="Microb. Physiol.">
        <title>Proteogenomic Insights into the Physiology of Marine, Sulfate-Reducing, Filamentous Desulfonema limicola and Desulfonema magnum.</title>
        <authorList>
            <person name="Schnaars V."/>
            <person name="Wohlbrand L."/>
            <person name="Scheve S."/>
            <person name="Hinrichs C."/>
            <person name="Reinhardt R."/>
            <person name="Rabus R."/>
        </authorList>
    </citation>
    <scope>NUCLEOTIDE SEQUENCE</scope>
    <source>
        <strain evidence="8">5ac10</strain>
    </source>
</reference>
<feature type="region of interest" description="Disordered" evidence="7">
    <location>
        <begin position="110"/>
        <end position="131"/>
    </location>
</feature>
<dbReference type="Gene3D" id="3.30.230.10">
    <property type="match status" value="1"/>
</dbReference>
<keyword evidence="3 5" id="KW-0687">Ribonucleoprotein</keyword>
<proteinExistence type="inferred from homology"/>